<dbReference type="EMBL" id="OZ034838">
    <property type="protein sequence ID" value="CAL1679298.1"/>
    <property type="molecule type" value="Genomic_DNA"/>
</dbReference>
<keyword evidence="3" id="KW-1185">Reference proteome</keyword>
<feature type="region of interest" description="Disordered" evidence="1">
    <location>
        <begin position="1"/>
        <end position="32"/>
    </location>
</feature>
<gene>
    <name evidence="2" type="ORF">LPLAT_LOCUS5002</name>
</gene>
<dbReference type="Proteomes" id="UP001497644">
    <property type="component" value="Chromosome 15"/>
</dbReference>
<protein>
    <submittedName>
        <fullName evidence="2">Uncharacterized protein</fullName>
    </submittedName>
</protein>
<evidence type="ECO:0000313" key="2">
    <source>
        <dbReference type="EMBL" id="CAL1679298.1"/>
    </source>
</evidence>
<feature type="compositionally biased region" description="Polar residues" evidence="1">
    <location>
        <begin position="152"/>
        <end position="163"/>
    </location>
</feature>
<evidence type="ECO:0000313" key="3">
    <source>
        <dbReference type="Proteomes" id="UP001497644"/>
    </source>
</evidence>
<sequence>MGEIVKYPSEAMTTEGRTKNAKQDEAAGREKDIVSARNKTGQSFRISKRKSLVIRDIRNKNALETRPAQGKEKRGGDAAGVVGYLAAGFEFTDTSEHARCKFCFVYGNEDEDEDEDDKTATHVYRSRGKRDARSQADSASHASGIPPHADYSRNSESLITYAG</sequence>
<reference evidence="2" key="1">
    <citation type="submission" date="2024-04" db="EMBL/GenBank/DDBJ databases">
        <authorList>
            <consortium name="Molecular Ecology Group"/>
        </authorList>
    </citation>
    <scope>NUCLEOTIDE SEQUENCE</scope>
</reference>
<feature type="compositionally biased region" description="Basic and acidic residues" evidence="1">
    <location>
        <begin position="16"/>
        <end position="32"/>
    </location>
</feature>
<evidence type="ECO:0000256" key="1">
    <source>
        <dbReference type="SAM" id="MobiDB-lite"/>
    </source>
</evidence>
<accession>A0AAV2NHK3</accession>
<dbReference type="AlphaFoldDB" id="A0AAV2NHK3"/>
<name>A0AAV2NHK3_9HYME</name>
<proteinExistence type="predicted"/>
<feature type="region of interest" description="Disordered" evidence="1">
    <location>
        <begin position="110"/>
        <end position="163"/>
    </location>
</feature>
<organism evidence="2 3">
    <name type="scientific">Lasius platythorax</name>
    <dbReference type="NCBI Taxonomy" id="488582"/>
    <lineage>
        <taxon>Eukaryota</taxon>
        <taxon>Metazoa</taxon>
        <taxon>Ecdysozoa</taxon>
        <taxon>Arthropoda</taxon>
        <taxon>Hexapoda</taxon>
        <taxon>Insecta</taxon>
        <taxon>Pterygota</taxon>
        <taxon>Neoptera</taxon>
        <taxon>Endopterygota</taxon>
        <taxon>Hymenoptera</taxon>
        <taxon>Apocrita</taxon>
        <taxon>Aculeata</taxon>
        <taxon>Formicoidea</taxon>
        <taxon>Formicidae</taxon>
        <taxon>Formicinae</taxon>
        <taxon>Lasius</taxon>
        <taxon>Lasius</taxon>
    </lineage>
</organism>